<feature type="region of interest" description="Disordered" evidence="2">
    <location>
        <begin position="1164"/>
        <end position="1193"/>
    </location>
</feature>
<keyword evidence="3" id="KW-0812">Transmembrane</keyword>
<dbReference type="EMBL" id="CAMXCT030001068">
    <property type="protein sequence ID" value="CAL4773602.1"/>
    <property type="molecule type" value="Genomic_DNA"/>
</dbReference>
<feature type="transmembrane region" description="Helical" evidence="3">
    <location>
        <begin position="1902"/>
        <end position="1922"/>
    </location>
</feature>
<evidence type="ECO:0000313" key="7">
    <source>
        <dbReference type="Proteomes" id="UP001152797"/>
    </source>
</evidence>
<feature type="compositionally biased region" description="Polar residues" evidence="2">
    <location>
        <begin position="100"/>
        <end position="114"/>
    </location>
</feature>
<feature type="compositionally biased region" description="Basic residues" evidence="2">
    <location>
        <begin position="664"/>
        <end position="677"/>
    </location>
</feature>
<accession>A0A9P1C7R1</accession>
<feature type="region of interest" description="Disordered" evidence="2">
    <location>
        <begin position="1106"/>
        <end position="1126"/>
    </location>
</feature>
<feature type="region of interest" description="Disordered" evidence="2">
    <location>
        <begin position="1050"/>
        <end position="1070"/>
    </location>
</feature>
<evidence type="ECO:0000313" key="5">
    <source>
        <dbReference type="EMBL" id="CAL1139665.1"/>
    </source>
</evidence>
<dbReference type="EMBL" id="CAMXCT020001068">
    <property type="protein sequence ID" value="CAL1139665.1"/>
    <property type="molecule type" value="Genomic_DNA"/>
</dbReference>
<feature type="region of interest" description="Disordered" evidence="2">
    <location>
        <begin position="664"/>
        <end position="692"/>
    </location>
</feature>
<feature type="transmembrane region" description="Helical" evidence="3">
    <location>
        <begin position="1929"/>
        <end position="1951"/>
    </location>
</feature>
<feature type="compositionally biased region" description="Acidic residues" evidence="2">
    <location>
        <begin position="513"/>
        <end position="522"/>
    </location>
</feature>
<evidence type="ECO:0000256" key="3">
    <source>
        <dbReference type="SAM" id="Phobius"/>
    </source>
</evidence>
<evidence type="ECO:0000313" key="4">
    <source>
        <dbReference type="EMBL" id="CAI3986290.1"/>
    </source>
</evidence>
<proteinExistence type="predicted"/>
<comment type="caution">
    <text evidence="4">The sequence shown here is derived from an EMBL/GenBank/DDBJ whole genome shotgun (WGS) entry which is preliminary data.</text>
</comment>
<evidence type="ECO:0000256" key="2">
    <source>
        <dbReference type="SAM" id="MobiDB-lite"/>
    </source>
</evidence>
<feature type="region of interest" description="Disordered" evidence="2">
    <location>
        <begin position="1301"/>
        <end position="1322"/>
    </location>
</feature>
<keyword evidence="7" id="KW-1185">Reference proteome</keyword>
<keyword evidence="3" id="KW-0472">Membrane</keyword>
<feature type="transmembrane region" description="Helical" evidence="3">
    <location>
        <begin position="1957"/>
        <end position="1977"/>
    </location>
</feature>
<feature type="compositionally biased region" description="Basic and acidic residues" evidence="2">
    <location>
        <begin position="1112"/>
        <end position="1126"/>
    </location>
</feature>
<dbReference type="Proteomes" id="UP001152797">
    <property type="component" value="Unassembled WGS sequence"/>
</dbReference>
<reference evidence="5" key="2">
    <citation type="submission" date="2024-04" db="EMBL/GenBank/DDBJ databases">
        <authorList>
            <person name="Chen Y."/>
            <person name="Shah S."/>
            <person name="Dougan E. K."/>
            <person name="Thang M."/>
            <person name="Chan C."/>
        </authorList>
    </citation>
    <scope>NUCLEOTIDE SEQUENCE [LARGE SCALE GENOMIC DNA]</scope>
</reference>
<keyword evidence="3" id="KW-1133">Transmembrane helix</keyword>
<feature type="coiled-coil region" evidence="1">
    <location>
        <begin position="935"/>
        <end position="962"/>
    </location>
</feature>
<dbReference type="EMBL" id="CAMXCT010001068">
    <property type="protein sequence ID" value="CAI3986290.1"/>
    <property type="molecule type" value="Genomic_DNA"/>
</dbReference>
<name>A0A9P1C7R1_9DINO</name>
<feature type="compositionally biased region" description="Basic and acidic residues" evidence="2">
    <location>
        <begin position="1164"/>
        <end position="1176"/>
    </location>
</feature>
<keyword evidence="1" id="KW-0175">Coiled coil</keyword>
<protein>
    <submittedName>
        <fullName evidence="6">Peptidase M48 domain-containing protein</fullName>
    </submittedName>
</protein>
<sequence>MAHLSAALQRLATLDDQLQQQRAALGARGRRRNGGLEDAMLTQFLQEKSEALSLLKDTAKDLLDEDSSSQVYDAWQSQLNSALEHVVATSITGTADDDGSPTQRIPGSPSSSPTAAMEEARRRLAALEAARAARHRRPRLKAGSTFAEHDPSWWQQLSEEEQTGDARIHRQSVQERLRRHHEILQQWRREMDCSAEQDLPLLAAKLAMHDSALTKMLENGALLEVDEELDDLLRACRDTAQILSLEILEASGSDPTTAALLASADGLGETRSEPLDTALGRLGAWAERLEGQREAMRRGAPLDNALLASLAAERADLLDWMEDHLDDCHGLPLRALLAERSGELEMMAGSAAAADPSDLSGDRDPFATKKKTFSDDDLLSELEEANRRLGRFDAELEKQRKGLQRRRKKGQEAFVEPELLASLVQERAALVDWAEDWLQKSEDLSLVAFRQQCRVAARRLEQLVMEDLQTPERAATSVDPSALLAEARRRLLMLEEEGNQRLRRRQRVLPGADNEELGDDQDPLGTKKSRFDDHDWQSALEEAQRRLARFEEQLEEQRNGLQRRRKKGEDAVDAVPLPDELLTSLVSERAELVEWAEDQLQISGQRPSLVAFRQQCRDAARRLEQLVVDGGSLGGAASTSVDPSALLAEARRRLILMEEEAAKQRLKRRPRGARNRRATASSRLKVQDGQDEDPQVLMADAARRLARLEEELESQRQGLCRRRLQPKTEAPEVQAAHALMHESAIEGLKDQRAKCRADCDRLLRAATASDTIWSPEQRATCNELQEKCAELEEAWNSCADTAELLKEEVAEAMPSRLTAILRRNGSQAEASEALLEAMRRVASFDHELEQQRSLMQRRRKAALEPSNSVTAEDAILTALLEEQRQAAAQCEEMAQNDEAWEDLHQLWRGPLTSSLLDLAADATAKTKVQRGTISAAEKNQALAEAQRRLERLDEESQRQRLGLKRRQKVAEAGRRELEKLVESGTEFEHLAAEHREGLNHQQNNIKEVMASDVEPLEEIETWRQMVGLEELQAAAGKMSEQLATIEEGEEMAVENPEKRQKRGRTGPDGVVSAEERSAAKHQCQEMQVRLQEMRQDEEERQRLLMQRRQRKVKEPPEHAEKAARITEENSRDLLLKAHECITEGNPGDVQALRQQLHDLRADAFSESKEEPPRGADDTEPAEAASISVRPPPKEELEAALAASTERMDMVKSLGADLLSQLEAVFSSQEDRGDLASAVMNVVERWRGQLPRSHEASVPSDMYMEHMGAACEDAVKAVDESDVNARRAFMAAYRERMSAASQATQVQAEREEEERTAALPQSARRKLAPASVPVLPHGVSAEHNNERRWAGPLGWAEKSLESDLDGRFLRGAGAAIVGVLALSAYGVSSQANVYGEASHFRDWGFSRGHVLEGSADEILQESALKAFDKELPHWLHKFSGHLAEPVTSRLPELPGVSRRHVSSARHELSSNGQVLLVDDFQKTKHAALRNSLHEVCHVLGFVLPARDSRRPARFSEWEELPTNDDLLCPELWVDEGWPPYKALPAVHGRTMPVWSISGGRDHSERSLMVLQARLLNSFPQKQVKALIGYELGRMAFALLSPRIFKAWTDRLSKVFVGGQVLQGVQSMGGQKKWLTPLIGRSMKQSLGKTGCSWEQRNSYSLGTIHLSVFGGARENQAPQLHANGVLRPIMEFLALDMVLKSAAPRVLRPIVWLGVFMRGGPEALMGSIRDQVEQMSPIRRRKSALAPLLRLLSPWFKLLAQLAALHSAGALIATCSRSEVITADRAAALAAGDAQEAAAAIMRVFGQMPLESAHGDELEALLIETAESAKQHQWELRRQALLARYTQPAPEERVRALLRWSETGSAQRLLSLAELRRSSFTSSQCWFGWSMPLSWSSWSSPRWWSTLLGNSFLIVLVALPFLTRMDLIRWASICTLAVTIIGVISPVLLGGLGLPMPASAVLTGLLLLYSSCAWLVWWNHLLGGSRRWAELSSRLTSQLADQADVTAGIAYLTRDWAEMARRSHAALDQEFCGSWRTSLHEVASKLTDIWQDIRNASLGIHPPDMAVERAKSMRVDMGVKETRLSRSDSAPLAGHASMALQLWLKVDRAVQRALQVEVERMGKALDSDDTKAMQAMMSWWSADNSSIAGTAAAACSSIFSGREEDESETLGSMLLSERLHRRFQYRSFNMGDEMLPHEESVPRVGIEEFERLEQALSANFESLQELKGKLAPMADSAGTLRCPRVGTCGGSKKKGP</sequence>
<organism evidence="4">
    <name type="scientific">Cladocopium goreaui</name>
    <dbReference type="NCBI Taxonomy" id="2562237"/>
    <lineage>
        <taxon>Eukaryota</taxon>
        <taxon>Sar</taxon>
        <taxon>Alveolata</taxon>
        <taxon>Dinophyceae</taxon>
        <taxon>Suessiales</taxon>
        <taxon>Symbiodiniaceae</taxon>
        <taxon>Cladocopium</taxon>
    </lineage>
</organism>
<feature type="coiled-coil region" evidence="1">
    <location>
        <begin position="4"/>
        <end position="65"/>
    </location>
</feature>
<feature type="region of interest" description="Disordered" evidence="2">
    <location>
        <begin position="92"/>
        <end position="121"/>
    </location>
</feature>
<gene>
    <name evidence="4" type="ORF">C1SCF055_LOCUS13656</name>
</gene>
<feature type="coiled-coil region" evidence="1">
    <location>
        <begin position="533"/>
        <end position="571"/>
    </location>
</feature>
<evidence type="ECO:0000313" key="6">
    <source>
        <dbReference type="EMBL" id="CAL4773602.1"/>
    </source>
</evidence>
<feature type="coiled-coil region" evidence="1">
    <location>
        <begin position="745"/>
        <end position="794"/>
    </location>
</feature>
<reference evidence="4" key="1">
    <citation type="submission" date="2022-10" db="EMBL/GenBank/DDBJ databases">
        <authorList>
            <person name="Chen Y."/>
            <person name="Dougan E. K."/>
            <person name="Chan C."/>
            <person name="Rhodes N."/>
            <person name="Thang M."/>
        </authorList>
    </citation>
    <scope>NUCLEOTIDE SEQUENCE</scope>
</reference>
<feature type="region of interest" description="Disordered" evidence="2">
    <location>
        <begin position="503"/>
        <end position="532"/>
    </location>
</feature>
<dbReference type="OrthoDB" id="425064at2759"/>
<evidence type="ECO:0000256" key="1">
    <source>
        <dbReference type="SAM" id="Coils"/>
    </source>
</evidence>